<dbReference type="AlphaFoldDB" id="A0A0H5BQZ2"/>
<proteinExistence type="predicted"/>
<dbReference type="GO" id="GO:0004252">
    <property type="term" value="F:serine-type endopeptidase activity"/>
    <property type="evidence" value="ECO:0007669"/>
    <property type="project" value="TreeGrafter"/>
</dbReference>
<keyword evidence="1" id="KW-0645">Protease</keyword>
<dbReference type="GO" id="GO:0006515">
    <property type="term" value="P:protein quality control for misfolded or incompletely synthesized proteins"/>
    <property type="evidence" value="ECO:0007669"/>
    <property type="project" value="TreeGrafter"/>
</dbReference>
<geneLocation type="nucleomorph" evidence="1"/>
<dbReference type="InterPro" id="IPR023562">
    <property type="entry name" value="ClpP/TepA"/>
</dbReference>
<protein>
    <submittedName>
        <fullName evidence="1">ATP-dependent clp protease proteolytic subunit</fullName>
    </submittedName>
</protein>
<name>A0A0H5BQZ2_9EUKA</name>
<dbReference type="GO" id="GO:0009368">
    <property type="term" value="C:endopeptidase Clp complex"/>
    <property type="evidence" value="ECO:0007669"/>
    <property type="project" value="TreeGrafter"/>
</dbReference>
<dbReference type="GO" id="GO:0004176">
    <property type="term" value="F:ATP-dependent peptidase activity"/>
    <property type="evidence" value="ECO:0007669"/>
    <property type="project" value="TreeGrafter"/>
</dbReference>
<dbReference type="PANTHER" id="PTHR10381:SF11">
    <property type="entry name" value="ATP-DEPENDENT CLP PROTEASE PROTEOLYTIC SUBUNIT, MITOCHONDRIAL"/>
    <property type="match status" value="1"/>
</dbReference>
<accession>A0A0H5BQZ2</accession>
<dbReference type="GO" id="GO:0051117">
    <property type="term" value="F:ATPase binding"/>
    <property type="evidence" value="ECO:0007669"/>
    <property type="project" value="TreeGrafter"/>
</dbReference>
<dbReference type="Gene3D" id="3.90.226.10">
    <property type="entry name" value="2-enoyl-CoA Hydratase, Chain A, domain 1"/>
    <property type="match status" value="1"/>
</dbReference>
<organism evidence="1">
    <name type="scientific">Amorphochlora amoebiformis</name>
    <dbReference type="NCBI Taxonomy" id="1561963"/>
    <lineage>
        <taxon>Eukaryota</taxon>
        <taxon>Sar</taxon>
        <taxon>Rhizaria</taxon>
        <taxon>Cercozoa</taxon>
        <taxon>Chlorarachniophyceae</taxon>
        <taxon>Amorphochlora</taxon>
    </lineage>
</organism>
<dbReference type="SUPFAM" id="SSF52096">
    <property type="entry name" value="ClpP/crotonase"/>
    <property type="match status" value="1"/>
</dbReference>
<reference evidence="1" key="1">
    <citation type="journal article" date="2015" name="Genome Biol. Evol.">
        <title>Nucleomorph Genome Sequences of Two Chlorarachniophytes, Amorphochlora amoebiformis and Lotharella vacuolata.</title>
        <authorList>
            <person name="Suzuki S."/>
            <person name="Shirato S."/>
            <person name="Hirakawa Y."/>
            <person name="Ishida K."/>
        </authorList>
    </citation>
    <scope>NUCLEOTIDE SEQUENCE</scope>
    <source>
        <strain evidence="1">CCMP2058</strain>
    </source>
</reference>
<dbReference type="EMBL" id="AB996602">
    <property type="protein sequence ID" value="BAS01794.1"/>
    <property type="molecule type" value="Genomic_DNA"/>
</dbReference>
<dbReference type="Pfam" id="PF00574">
    <property type="entry name" value="CLP_protease"/>
    <property type="match status" value="1"/>
</dbReference>
<evidence type="ECO:0000313" key="1">
    <source>
        <dbReference type="EMBL" id="BAS01794.1"/>
    </source>
</evidence>
<dbReference type="PANTHER" id="PTHR10381">
    <property type="entry name" value="ATP-DEPENDENT CLP PROTEASE PROTEOLYTIC SUBUNIT"/>
    <property type="match status" value="1"/>
</dbReference>
<gene>
    <name evidence="1" type="primary">clpP-4</name>
</gene>
<dbReference type="InterPro" id="IPR029045">
    <property type="entry name" value="ClpP/crotonase-like_dom_sf"/>
</dbReference>
<keyword evidence="1" id="KW-0542">Nucleomorph</keyword>
<sequence length="181" mass="20842">MNASTLLLYKNILFMGNSVDVSLMSYYTSGLLYLNMQRDKNSVLLMINGKKIEYENNYNKLDHIITINDLNNYSKKAIRTYSFGLLEQEFCVISSFGSKNNRFSHKSANFSLNDIFYNNKYGNSSSAVIQKSEQLKYFHLLIQIYSKNICQSEKSLLNKIQSPSIISSYEAKNFGIIDKIL</sequence>
<keyword evidence="1" id="KW-0378">Hydrolase</keyword>